<comment type="subcellular location">
    <subcellularLocation>
        <location evidence="1">Nucleus</location>
    </subcellularLocation>
</comment>
<sequence>MTGVESTRDSRESENQQSLSLGSPKADEFGRAVARIAVAQICESLGYQGFKESALDALTDILIWYLCGIGKNAIFHANLAGRTECNLFDITRALEELGASHGFPSASEIGNCLVGSGTVREIIQFVDSKEEIPFAQPVPKFPIVRDRKLIPSFEHMNENPPGKHIPTWLPAFPDPHTYIHTPIWNERASEPRADKIEQARQRRKAERALLRLQQRLVCNVSTGTSASLVANAENEKIQEVVNDSFLATPLQPGEKDVSQLVLPAKPSDEASKDNHVSLLEAFAPAIEAMKGGSSNESNGEKMLLPEKRAAVHFKFRTGKKILGEPLDLCLQKKDKPWNIQWNLISLEKCILGSLLTIALAWILLKHIVQNPTLDRFIVFQLCVPDTATSVCLVFLLHADNRKCSGTGEKDKRWEAV</sequence>
<name>A0ABR1ZH24_9ROSI</name>
<dbReference type="EMBL" id="JBBPBN010001145">
    <property type="protein sequence ID" value="KAK8479671.1"/>
    <property type="molecule type" value="Genomic_DNA"/>
</dbReference>
<feature type="domain" description="Bromodomain associated" evidence="8">
    <location>
        <begin position="27"/>
        <end position="103"/>
    </location>
</feature>
<dbReference type="Pfam" id="PF10406">
    <property type="entry name" value="TAF8_C"/>
    <property type="match status" value="1"/>
</dbReference>
<dbReference type="InterPro" id="IPR006565">
    <property type="entry name" value="BTP"/>
</dbReference>
<evidence type="ECO:0000256" key="6">
    <source>
        <dbReference type="ARBA" id="ARBA00023242"/>
    </source>
</evidence>
<dbReference type="CDD" id="cd08049">
    <property type="entry name" value="TAF8"/>
    <property type="match status" value="1"/>
</dbReference>
<evidence type="ECO:0000313" key="9">
    <source>
        <dbReference type="EMBL" id="KAK8479671.1"/>
    </source>
</evidence>
<reference evidence="9 10" key="1">
    <citation type="journal article" date="2024" name="G3 (Bethesda)">
        <title>Genome assembly of Hibiscus sabdariffa L. provides insights into metabolisms of medicinal natural products.</title>
        <authorList>
            <person name="Kim T."/>
        </authorList>
    </citation>
    <scope>NUCLEOTIDE SEQUENCE [LARGE SCALE GENOMIC DNA]</scope>
    <source>
        <strain evidence="9">TK-2024</strain>
        <tissue evidence="9">Old leaves</tissue>
    </source>
</reference>
<evidence type="ECO:0000259" key="8">
    <source>
        <dbReference type="SMART" id="SM00576"/>
    </source>
</evidence>
<evidence type="ECO:0000313" key="10">
    <source>
        <dbReference type="Proteomes" id="UP001396334"/>
    </source>
</evidence>
<keyword evidence="10" id="KW-1185">Reference proteome</keyword>
<dbReference type="Proteomes" id="UP001396334">
    <property type="component" value="Unassembled WGS sequence"/>
</dbReference>
<dbReference type="PANTHER" id="PTHR46338:SF1">
    <property type="entry name" value="TRANSCRIPTION INITIATION FACTOR TFIID SUBUNIT 8"/>
    <property type="match status" value="1"/>
</dbReference>
<evidence type="ECO:0000256" key="4">
    <source>
        <dbReference type="ARBA" id="ARBA00023015"/>
    </source>
</evidence>
<dbReference type="InterPro" id="IPR019473">
    <property type="entry name" value="TFIID_su8_C"/>
</dbReference>
<dbReference type="InterPro" id="IPR037818">
    <property type="entry name" value="TAF8"/>
</dbReference>
<dbReference type="SMART" id="SM00576">
    <property type="entry name" value="BTP"/>
    <property type="match status" value="1"/>
</dbReference>
<keyword evidence="5" id="KW-0804">Transcription</keyword>
<gene>
    <name evidence="9" type="ORF">V6N11_034211</name>
</gene>
<feature type="region of interest" description="Disordered" evidence="7">
    <location>
        <begin position="1"/>
        <end position="24"/>
    </location>
</feature>
<comment type="similarity">
    <text evidence="2">Belongs to the TAF8 family.</text>
</comment>
<dbReference type="Gene3D" id="1.10.20.10">
    <property type="entry name" value="Histone, subunit A"/>
    <property type="match status" value="1"/>
</dbReference>
<dbReference type="Pfam" id="PF07524">
    <property type="entry name" value="Bromo_TP"/>
    <property type="match status" value="1"/>
</dbReference>
<evidence type="ECO:0000256" key="1">
    <source>
        <dbReference type="ARBA" id="ARBA00004123"/>
    </source>
</evidence>
<accession>A0ABR1ZH24</accession>
<keyword evidence="6" id="KW-0539">Nucleus</keyword>
<organism evidence="9 10">
    <name type="scientific">Hibiscus sabdariffa</name>
    <name type="common">roselle</name>
    <dbReference type="NCBI Taxonomy" id="183260"/>
    <lineage>
        <taxon>Eukaryota</taxon>
        <taxon>Viridiplantae</taxon>
        <taxon>Streptophyta</taxon>
        <taxon>Embryophyta</taxon>
        <taxon>Tracheophyta</taxon>
        <taxon>Spermatophyta</taxon>
        <taxon>Magnoliopsida</taxon>
        <taxon>eudicotyledons</taxon>
        <taxon>Gunneridae</taxon>
        <taxon>Pentapetalae</taxon>
        <taxon>rosids</taxon>
        <taxon>malvids</taxon>
        <taxon>Malvales</taxon>
        <taxon>Malvaceae</taxon>
        <taxon>Malvoideae</taxon>
        <taxon>Hibiscus</taxon>
    </lineage>
</organism>
<dbReference type="InterPro" id="IPR009072">
    <property type="entry name" value="Histone-fold"/>
</dbReference>
<protein>
    <recommendedName>
        <fullName evidence="3">Transcription initiation factor TFIID subunit 8</fullName>
    </recommendedName>
</protein>
<evidence type="ECO:0000256" key="3">
    <source>
        <dbReference type="ARBA" id="ARBA00017307"/>
    </source>
</evidence>
<evidence type="ECO:0000256" key="5">
    <source>
        <dbReference type="ARBA" id="ARBA00023163"/>
    </source>
</evidence>
<keyword evidence="4" id="KW-0805">Transcription regulation</keyword>
<evidence type="ECO:0000256" key="2">
    <source>
        <dbReference type="ARBA" id="ARBA00008767"/>
    </source>
</evidence>
<dbReference type="PANTHER" id="PTHR46338">
    <property type="entry name" value="TRANSCRIPTION INITIATION FACTOR TFIID SUBUNIT 8"/>
    <property type="match status" value="1"/>
</dbReference>
<proteinExistence type="inferred from homology"/>
<evidence type="ECO:0000256" key="7">
    <source>
        <dbReference type="SAM" id="MobiDB-lite"/>
    </source>
</evidence>
<comment type="caution">
    <text evidence="9">The sequence shown here is derived from an EMBL/GenBank/DDBJ whole genome shotgun (WGS) entry which is preliminary data.</text>
</comment>
<dbReference type="SUPFAM" id="SSF47113">
    <property type="entry name" value="Histone-fold"/>
    <property type="match status" value="1"/>
</dbReference>
<feature type="compositionally biased region" description="Basic and acidic residues" evidence="7">
    <location>
        <begin position="1"/>
        <end position="14"/>
    </location>
</feature>